<protein>
    <submittedName>
        <fullName evidence="1">Uncharacterized protein</fullName>
    </submittedName>
</protein>
<keyword evidence="2" id="KW-1185">Reference proteome</keyword>
<sequence length="93" mass="10616">MKHFFFLQPMSNYNQPLRKQETFCKFGIPNVSSTTMSVCNQTNWVSRHLNRHQQCKNHAKSKANGAEKGKGCKDGGLHQKTILMGEECNCRIS</sequence>
<proteinExistence type="predicted"/>
<comment type="caution">
    <text evidence="1">The sequence shown here is derived from an EMBL/GenBank/DDBJ whole genome shotgun (WGS) entry which is preliminary data.</text>
</comment>
<reference evidence="1 2" key="1">
    <citation type="journal article" date="2020" name="Mol. Biol. Evol.">
        <title>Distinct Expression and Methylation Patterns for Genes with Different Fates following a Single Whole-Genome Duplication in Flowering Plants.</title>
        <authorList>
            <person name="Shi T."/>
            <person name="Rahmani R.S."/>
            <person name="Gugger P.F."/>
            <person name="Wang M."/>
            <person name="Li H."/>
            <person name="Zhang Y."/>
            <person name="Li Z."/>
            <person name="Wang Q."/>
            <person name="Van de Peer Y."/>
            <person name="Marchal K."/>
            <person name="Chen J."/>
        </authorList>
    </citation>
    <scope>NUCLEOTIDE SEQUENCE [LARGE SCALE GENOMIC DNA]</scope>
    <source>
        <tissue evidence="1">Leaf</tissue>
    </source>
</reference>
<dbReference type="AlphaFoldDB" id="A0A822ZU41"/>
<dbReference type="Proteomes" id="UP000607653">
    <property type="component" value="Unassembled WGS sequence"/>
</dbReference>
<gene>
    <name evidence="1" type="ORF">HUJ06_016343</name>
</gene>
<evidence type="ECO:0000313" key="1">
    <source>
        <dbReference type="EMBL" id="DAD46406.1"/>
    </source>
</evidence>
<name>A0A822ZU41_NELNU</name>
<organism evidence="1 2">
    <name type="scientific">Nelumbo nucifera</name>
    <name type="common">Sacred lotus</name>
    <dbReference type="NCBI Taxonomy" id="4432"/>
    <lineage>
        <taxon>Eukaryota</taxon>
        <taxon>Viridiplantae</taxon>
        <taxon>Streptophyta</taxon>
        <taxon>Embryophyta</taxon>
        <taxon>Tracheophyta</taxon>
        <taxon>Spermatophyta</taxon>
        <taxon>Magnoliopsida</taxon>
        <taxon>Proteales</taxon>
        <taxon>Nelumbonaceae</taxon>
        <taxon>Nelumbo</taxon>
    </lineage>
</organism>
<accession>A0A822ZU41</accession>
<evidence type="ECO:0000313" key="2">
    <source>
        <dbReference type="Proteomes" id="UP000607653"/>
    </source>
</evidence>
<dbReference type="EMBL" id="DUZY01000008">
    <property type="protein sequence ID" value="DAD46406.1"/>
    <property type="molecule type" value="Genomic_DNA"/>
</dbReference>